<evidence type="ECO:0000313" key="1">
    <source>
        <dbReference type="EMBL" id="EEN68155.1"/>
    </source>
</evidence>
<protein>
    <submittedName>
        <fullName evidence="1">Uncharacterized protein</fullName>
    </submittedName>
</protein>
<name>C3XUT0_BRAFL</name>
<reference evidence="1" key="1">
    <citation type="journal article" date="2008" name="Nature">
        <title>The amphioxus genome and the evolution of the chordate karyotype.</title>
        <authorList>
            <consortium name="US DOE Joint Genome Institute (JGI-PGF)"/>
            <person name="Putnam N.H."/>
            <person name="Butts T."/>
            <person name="Ferrier D.E.K."/>
            <person name="Furlong R.F."/>
            <person name="Hellsten U."/>
            <person name="Kawashima T."/>
            <person name="Robinson-Rechavi M."/>
            <person name="Shoguchi E."/>
            <person name="Terry A."/>
            <person name="Yu J.-K."/>
            <person name="Benito-Gutierrez E.L."/>
            <person name="Dubchak I."/>
            <person name="Garcia-Fernandez J."/>
            <person name="Gibson-Brown J.J."/>
            <person name="Grigoriev I.V."/>
            <person name="Horton A.C."/>
            <person name="de Jong P.J."/>
            <person name="Jurka J."/>
            <person name="Kapitonov V.V."/>
            <person name="Kohara Y."/>
            <person name="Kuroki Y."/>
            <person name="Lindquist E."/>
            <person name="Lucas S."/>
            <person name="Osoegawa K."/>
            <person name="Pennacchio L.A."/>
            <person name="Salamov A.A."/>
            <person name="Satou Y."/>
            <person name="Sauka-Spengler T."/>
            <person name="Schmutz J."/>
            <person name="Shin-I T."/>
            <person name="Toyoda A."/>
            <person name="Bronner-Fraser M."/>
            <person name="Fujiyama A."/>
            <person name="Holland L.Z."/>
            <person name="Holland P.W.H."/>
            <person name="Satoh N."/>
            <person name="Rokhsar D.S."/>
        </authorList>
    </citation>
    <scope>NUCLEOTIDE SEQUENCE [LARGE SCALE GENOMIC DNA]</scope>
    <source>
        <strain evidence="1">S238N-H82</strain>
        <tissue evidence="1">Testes</tissue>
    </source>
</reference>
<proteinExistence type="predicted"/>
<sequence length="191" mass="20772">MEAALKGFNQSSGAAQEAVWVKKMNVIETADLGKVLVVDTFQIGATWRQVSVRAPVIAQACKRAALDRYCVLTSDTREFRKAAEMNHAEPNTRTLKEKMRNAASGNDVEESMENKMGNRRQRTTLYPTPNQHSTLLPIVNPNPAPPVILVAIVPPVAQHSTPLPQPLINPNPASPVITVAIVPTVAQHSTP</sequence>
<accession>C3XUT0</accession>
<dbReference type="AlphaFoldDB" id="C3XUT0"/>
<dbReference type="EMBL" id="GG666467">
    <property type="protein sequence ID" value="EEN68155.1"/>
    <property type="molecule type" value="Genomic_DNA"/>
</dbReference>
<gene>
    <name evidence="1" type="ORF">BRAFLDRAFT_88885</name>
</gene>
<organism>
    <name type="scientific">Branchiostoma floridae</name>
    <name type="common">Florida lancelet</name>
    <name type="synonym">Amphioxus</name>
    <dbReference type="NCBI Taxonomy" id="7739"/>
    <lineage>
        <taxon>Eukaryota</taxon>
        <taxon>Metazoa</taxon>
        <taxon>Chordata</taxon>
        <taxon>Cephalochordata</taxon>
        <taxon>Leptocardii</taxon>
        <taxon>Amphioxiformes</taxon>
        <taxon>Branchiostomatidae</taxon>
        <taxon>Branchiostoma</taxon>
    </lineage>
</organism>
<dbReference type="InParanoid" id="C3XUT0"/>